<sequence>MNVKYIFVTLILFSIEVLIALFINDSFIRPFLGDVLVVILIFSFCRIFYSGNRLTLTIGVLIFSFLVEFSQYFKLIEVLRLENFKLAKIILGATFDFMDLIAYTLGAFISYFLDKRINQ</sequence>
<protein>
    <submittedName>
        <fullName evidence="2">DUF2809 domain-containing protein</fullName>
    </submittedName>
</protein>
<dbReference type="Pfam" id="PF10990">
    <property type="entry name" value="DUF2809"/>
    <property type="match status" value="1"/>
</dbReference>
<feature type="transmembrane region" description="Helical" evidence="1">
    <location>
        <begin position="55"/>
        <end position="74"/>
    </location>
</feature>
<comment type="caution">
    <text evidence="2">The sequence shown here is derived from an EMBL/GenBank/DDBJ whole genome shotgun (WGS) entry which is preliminary data.</text>
</comment>
<keyword evidence="3" id="KW-1185">Reference proteome</keyword>
<proteinExistence type="predicted"/>
<dbReference type="RefSeq" id="WP_379664952.1">
    <property type="nucleotide sequence ID" value="NZ_JBHULH010000001.1"/>
</dbReference>
<feature type="transmembrane region" description="Helical" evidence="1">
    <location>
        <begin position="86"/>
        <end position="113"/>
    </location>
</feature>
<organism evidence="2 3">
    <name type="scientific">Pseudotenacibaculum haliotis</name>
    <dbReference type="NCBI Taxonomy" id="1862138"/>
    <lineage>
        <taxon>Bacteria</taxon>
        <taxon>Pseudomonadati</taxon>
        <taxon>Bacteroidota</taxon>
        <taxon>Flavobacteriia</taxon>
        <taxon>Flavobacteriales</taxon>
        <taxon>Flavobacteriaceae</taxon>
        <taxon>Pseudotenacibaculum</taxon>
    </lineage>
</organism>
<evidence type="ECO:0000313" key="2">
    <source>
        <dbReference type="EMBL" id="MFD2566233.1"/>
    </source>
</evidence>
<evidence type="ECO:0000313" key="3">
    <source>
        <dbReference type="Proteomes" id="UP001597508"/>
    </source>
</evidence>
<reference evidence="3" key="1">
    <citation type="journal article" date="2019" name="Int. J. Syst. Evol. Microbiol.">
        <title>The Global Catalogue of Microorganisms (GCM) 10K type strain sequencing project: providing services to taxonomists for standard genome sequencing and annotation.</title>
        <authorList>
            <consortium name="The Broad Institute Genomics Platform"/>
            <consortium name="The Broad Institute Genome Sequencing Center for Infectious Disease"/>
            <person name="Wu L."/>
            <person name="Ma J."/>
        </authorList>
    </citation>
    <scope>NUCLEOTIDE SEQUENCE [LARGE SCALE GENOMIC DNA]</scope>
    <source>
        <strain evidence="3">KCTC 52127</strain>
    </source>
</reference>
<name>A0ABW5LQH4_9FLAO</name>
<keyword evidence="1" id="KW-0472">Membrane</keyword>
<evidence type="ECO:0000256" key="1">
    <source>
        <dbReference type="SAM" id="Phobius"/>
    </source>
</evidence>
<dbReference type="Proteomes" id="UP001597508">
    <property type="component" value="Unassembled WGS sequence"/>
</dbReference>
<feature type="transmembrane region" description="Helical" evidence="1">
    <location>
        <begin position="31"/>
        <end position="49"/>
    </location>
</feature>
<gene>
    <name evidence="2" type="ORF">ACFSRZ_02540</name>
</gene>
<dbReference type="EMBL" id="JBHULH010000001">
    <property type="protein sequence ID" value="MFD2566233.1"/>
    <property type="molecule type" value="Genomic_DNA"/>
</dbReference>
<keyword evidence="1" id="KW-1133">Transmembrane helix</keyword>
<dbReference type="InterPro" id="IPR021257">
    <property type="entry name" value="DUF2809"/>
</dbReference>
<accession>A0ABW5LQH4</accession>
<keyword evidence="1" id="KW-0812">Transmembrane</keyword>
<feature type="transmembrane region" description="Helical" evidence="1">
    <location>
        <begin position="6"/>
        <end position="24"/>
    </location>
</feature>